<evidence type="ECO:0000256" key="4">
    <source>
        <dbReference type="ARBA" id="ARBA00024207"/>
    </source>
</evidence>
<dbReference type="EMBL" id="BLRV01000014">
    <property type="protein sequence ID" value="GFP21034.1"/>
    <property type="molecule type" value="Genomic_DNA"/>
</dbReference>
<keyword evidence="1" id="KW-1277">Toxin-antitoxin system</keyword>
<reference evidence="5 6" key="1">
    <citation type="journal article" date="2020" name="Front. Microbiol.">
        <title>Single-cell genomics of novel Actinobacteria with the Wood-Ljungdahl pathway discovered in a serpentinizing system.</title>
        <authorList>
            <person name="Merino N."/>
            <person name="Kawai M."/>
            <person name="Boyd E.S."/>
            <person name="Colman D.R."/>
            <person name="McGlynn S.E."/>
            <person name="Nealson K.H."/>
            <person name="Kurokawa K."/>
            <person name="Hongoh Y."/>
        </authorList>
    </citation>
    <scope>NUCLEOTIDE SEQUENCE [LARGE SCALE GENOMIC DNA]</scope>
    <source>
        <strain evidence="5 6">S06</strain>
    </source>
</reference>
<keyword evidence="2" id="KW-0540">Nuclease</keyword>
<organism evidence="5 6">
    <name type="scientific">Candidatus Hakubella thermalkaliphila</name>
    <dbReference type="NCBI Taxonomy" id="2754717"/>
    <lineage>
        <taxon>Bacteria</taxon>
        <taxon>Bacillati</taxon>
        <taxon>Actinomycetota</taxon>
        <taxon>Actinomycetota incertae sedis</taxon>
        <taxon>Candidatus Hakubellales</taxon>
        <taxon>Candidatus Hakubellaceae</taxon>
        <taxon>Candidatus Hakubella</taxon>
    </lineage>
</organism>
<evidence type="ECO:0000313" key="5">
    <source>
        <dbReference type="EMBL" id="GFP21034.1"/>
    </source>
</evidence>
<comment type="caution">
    <text evidence="5">The sequence shown here is derived from an EMBL/GenBank/DDBJ whole genome shotgun (WGS) entry which is preliminary data.</text>
</comment>
<name>A0A6V8NNV6_9ACTN</name>
<accession>A0A6V8NNV6</accession>
<dbReference type="InterPro" id="IPR052379">
    <property type="entry name" value="Type_VII_TA_RNase"/>
</dbReference>
<proteinExistence type="inferred from homology"/>
<dbReference type="Proteomes" id="UP000580051">
    <property type="component" value="Unassembled WGS sequence"/>
</dbReference>
<dbReference type="InterPro" id="IPR008201">
    <property type="entry name" value="HepT-like"/>
</dbReference>
<evidence type="ECO:0008006" key="7">
    <source>
        <dbReference type="Google" id="ProtNLM"/>
    </source>
</evidence>
<comment type="similarity">
    <text evidence="4">Belongs to the HepT RNase toxin family.</text>
</comment>
<evidence type="ECO:0000256" key="1">
    <source>
        <dbReference type="ARBA" id="ARBA00022649"/>
    </source>
</evidence>
<dbReference type="Gene3D" id="1.20.120.580">
    <property type="entry name" value="bsu32300-like"/>
    <property type="match status" value="1"/>
</dbReference>
<dbReference type="AlphaFoldDB" id="A0A6V8NNV6"/>
<evidence type="ECO:0000313" key="6">
    <source>
        <dbReference type="Proteomes" id="UP000580051"/>
    </source>
</evidence>
<evidence type="ECO:0000256" key="3">
    <source>
        <dbReference type="ARBA" id="ARBA00022801"/>
    </source>
</evidence>
<gene>
    <name evidence="5" type="ORF">HKBW3S06_00260</name>
</gene>
<dbReference type="GO" id="GO:0110001">
    <property type="term" value="C:toxin-antitoxin complex"/>
    <property type="evidence" value="ECO:0007669"/>
    <property type="project" value="InterPro"/>
</dbReference>
<dbReference type="PANTHER" id="PTHR33397">
    <property type="entry name" value="UPF0331 PROTEIN YUTE"/>
    <property type="match status" value="1"/>
</dbReference>
<dbReference type="InterPro" id="IPR037038">
    <property type="entry name" value="HepT-like_sf"/>
</dbReference>
<dbReference type="PANTHER" id="PTHR33397:SF5">
    <property type="entry name" value="RNASE YUTE-RELATED"/>
    <property type="match status" value="1"/>
</dbReference>
<dbReference type="RefSeq" id="WP_176226175.1">
    <property type="nucleotide sequence ID" value="NZ_BLRV01000014.1"/>
</dbReference>
<dbReference type="GO" id="GO:0016787">
    <property type="term" value="F:hydrolase activity"/>
    <property type="evidence" value="ECO:0007669"/>
    <property type="project" value="UniProtKB-KW"/>
</dbReference>
<protein>
    <recommendedName>
        <fullName evidence="7">DUF86 domain-containing protein</fullName>
    </recommendedName>
</protein>
<dbReference type="GO" id="GO:0004540">
    <property type="term" value="F:RNA nuclease activity"/>
    <property type="evidence" value="ECO:0007669"/>
    <property type="project" value="InterPro"/>
</dbReference>
<sequence length="142" mass="16949">MRKEDRERLIRLLDYLKSEVDDYPTFLNLDWEIYQKDKEKRRNVERWIENIVMSSIDIAKILLASENRPIPESYKEILYHVGLIGDFGEEFGKKLSRWASLRNIVAPEYLDTRWKSIKGFIKESEPVYRQLIEGVKKIISAL</sequence>
<evidence type="ECO:0000256" key="2">
    <source>
        <dbReference type="ARBA" id="ARBA00022722"/>
    </source>
</evidence>
<dbReference type="Pfam" id="PF01934">
    <property type="entry name" value="HepT-like"/>
    <property type="match status" value="1"/>
</dbReference>
<keyword evidence="3" id="KW-0378">Hydrolase</keyword>